<dbReference type="Pfam" id="PF00015">
    <property type="entry name" value="MCPsignal"/>
    <property type="match status" value="1"/>
</dbReference>
<dbReference type="GO" id="GO:0020037">
    <property type="term" value="F:heme binding"/>
    <property type="evidence" value="ECO:0007669"/>
    <property type="project" value="InterPro"/>
</dbReference>
<comment type="caution">
    <text evidence="4">The sequence shown here is derived from an EMBL/GenBank/DDBJ whole genome shotgun (WGS) entry which is preliminary data.</text>
</comment>
<organism evidence="4 5">
    <name type="scientific">Sporosarcina limicola</name>
    <dbReference type="NCBI Taxonomy" id="34101"/>
    <lineage>
        <taxon>Bacteria</taxon>
        <taxon>Bacillati</taxon>
        <taxon>Bacillota</taxon>
        <taxon>Bacilli</taxon>
        <taxon>Bacillales</taxon>
        <taxon>Caryophanaceae</taxon>
        <taxon>Sporosarcina</taxon>
    </lineage>
</organism>
<dbReference type="Pfam" id="PF13682">
    <property type="entry name" value="CZB"/>
    <property type="match status" value="1"/>
</dbReference>
<dbReference type="PANTHER" id="PTHR32089:SF112">
    <property type="entry name" value="LYSOZYME-LIKE PROTEIN-RELATED"/>
    <property type="match status" value="1"/>
</dbReference>
<dbReference type="Proteomes" id="UP000658225">
    <property type="component" value="Unassembled WGS sequence"/>
</dbReference>
<dbReference type="SUPFAM" id="SSF58104">
    <property type="entry name" value="Methyl-accepting chemotaxis protein (MCP) signaling domain"/>
    <property type="match status" value="1"/>
</dbReference>
<dbReference type="InterPro" id="IPR025991">
    <property type="entry name" value="Chemoreceptor_zinc-bind_dom"/>
</dbReference>
<dbReference type="RefSeq" id="WP_275403062.1">
    <property type="nucleotide sequence ID" value="NZ_JADBEL010000004.1"/>
</dbReference>
<dbReference type="CDD" id="cd01068">
    <property type="entry name" value="globin_sensor"/>
    <property type="match status" value="1"/>
</dbReference>
<dbReference type="GO" id="GO:0016020">
    <property type="term" value="C:membrane"/>
    <property type="evidence" value="ECO:0007669"/>
    <property type="project" value="InterPro"/>
</dbReference>
<dbReference type="SMART" id="SM00283">
    <property type="entry name" value="MA"/>
    <property type="match status" value="1"/>
</dbReference>
<reference evidence="4" key="1">
    <citation type="submission" date="2020-10" db="EMBL/GenBank/DDBJ databases">
        <title>Genomic Encyclopedia of Type Strains, Phase IV (KMG-IV): sequencing the most valuable type-strain genomes for metagenomic binning, comparative biology and taxonomic classification.</title>
        <authorList>
            <person name="Goeker M."/>
        </authorList>
    </citation>
    <scope>NUCLEOTIDE SEQUENCE</scope>
    <source>
        <strain evidence="4">DSM 13886</strain>
    </source>
</reference>
<dbReference type="PROSITE" id="PS50111">
    <property type="entry name" value="CHEMOTAXIS_TRANSDUC_2"/>
    <property type="match status" value="1"/>
</dbReference>
<dbReference type="EMBL" id="JADBEL010000004">
    <property type="protein sequence ID" value="MBE1554037.1"/>
    <property type="molecule type" value="Genomic_DNA"/>
</dbReference>
<protein>
    <submittedName>
        <fullName evidence="4">Methyl-accepting chemotaxis protein</fullName>
    </submittedName>
</protein>
<dbReference type="InterPro" id="IPR012292">
    <property type="entry name" value="Globin/Proto"/>
</dbReference>
<dbReference type="Pfam" id="PF11563">
    <property type="entry name" value="Protoglobin"/>
    <property type="match status" value="1"/>
</dbReference>
<keyword evidence="5" id="KW-1185">Reference proteome</keyword>
<evidence type="ECO:0000313" key="5">
    <source>
        <dbReference type="Proteomes" id="UP000658225"/>
    </source>
</evidence>
<dbReference type="AlphaFoldDB" id="A0A927MJC8"/>
<gene>
    <name evidence="4" type="ORF">H4683_001112</name>
</gene>
<dbReference type="GO" id="GO:0019825">
    <property type="term" value="F:oxygen binding"/>
    <property type="evidence" value="ECO:0007669"/>
    <property type="project" value="InterPro"/>
</dbReference>
<keyword evidence="1 2" id="KW-0807">Transducer</keyword>
<dbReference type="SUPFAM" id="SSF46458">
    <property type="entry name" value="Globin-like"/>
    <property type="match status" value="1"/>
</dbReference>
<evidence type="ECO:0000256" key="1">
    <source>
        <dbReference type="ARBA" id="ARBA00023224"/>
    </source>
</evidence>
<feature type="domain" description="Methyl-accepting transducer" evidence="3">
    <location>
        <begin position="199"/>
        <end position="422"/>
    </location>
</feature>
<dbReference type="GO" id="GO:0007165">
    <property type="term" value="P:signal transduction"/>
    <property type="evidence" value="ECO:0007669"/>
    <property type="project" value="UniProtKB-KW"/>
</dbReference>
<dbReference type="Gene3D" id="1.20.120.30">
    <property type="entry name" value="Aspartate receptor, ligand-binding domain"/>
    <property type="match status" value="1"/>
</dbReference>
<dbReference type="InterPro" id="IPR009050">
    <property type="entry name" value="Globin-like_sf"/>
</dbReference>
<evidence type="ECO:0000256" key="2">
    <source>
        <dbReference type="PROSITE-ProRule" id="PRU00284"/>
    </source>
</evidence>
<dbReference type="InterPro" id="IPR004089">
    <property type="entry name" value="MCPsignal_dom"/>
</dbReference>
<dbReference type="Gene3D" id="1.10.490.10">
    <property type="entry name" value="Globins"/>
    <property type="match status" value="1"/>
</dbReference>
<dbReference type="Gene3D" id="1.10.287.950">
    <property type="entry name" value="Methyl-accepting chemotaxis protein"/>
    <property type="match status" value="1"/>
</dbReference>
<sequence length="574" mass="65379">MNLFRRKEELWKQYFTYGKVTSLDVEERAKESLTFMGIDENTLRNVREAASILEKYKDELVTTFYDQIISVSHLQELIGTHSTVDKLKKTMEQYVEQFLKAEVNQNYVKSRIVIGKIHSKINLSAESFMTAHHLLLQLMTTILVEKIKGRPEKLISCVLAVQKLVAFDQQLIVSVYMEETFKRYLFDISYMLESVTELETTSELIMGMEEMIAESHSVTSAAQEVGASIMDVANHSLRVAESTDEAVQTAVKSKEVINDALENIEQVGQVFEDVAKQIRYLNEEIVQTHQVVEVIRKITDQTNLLALNASIEAARAGVHGKGFAIVASEVRKLAEHTRKQTKQISGNMNSLQQVSKHVTEQMESTRLLVEQSVKGAVLADQELEAITTKMQEINNSTAQIAAMTKEQTSAVIEIAERNSFILDLGTNSQEIAKKTGEIIFTLSKKLDEYRLSFLQTNIQLTDKDIIRVAKTDHLLWKWKIYNILIGVETLESDQIISYKECRLGKWYYGMTDLQIKNKKVYTMLEAPHMKVHEFARQAVMHYNTGHIEAAQETFKLLQGASNTVIHLLNQLESE</sequence>
<dbReference type="PANTHER" id="PTHR32089">
    <property type="entry name" value="METHYL-ACCEPTING CHEMOTAXIS PROTEIN MCPB"/>
    <property type="match status" value="1"/>
</dbReference>
<dbReference type="InterPro" id="IPR044398">
    <property type="entry name" value="Globin-sensor_dom"/>
</dbReference>
<accession>A0A927MJC8</accession>
<evidence type="ECO:0000259" key="3">
    <source>
        <dbReference type="PROSITE" id="PS50111"/>
    </source>
</evidence>
<dbReference type="InterPro" id="IPR039379">
    <property type="entry name" value="Protoglobin_sensor_dom"/>
</dbReference>
<proteinExistence type="predicted"/>
<name>A0A927MJC8_9BACL</name>
<evidence type="ECO:0000313" key="4">
    <source>
        <dbReference type="EMBL" id="MBE1554037.1"/>
    </source>
</evidence>
<dbReference type="CDD" id="cd11386">
    <property type="entry name" value="MCP_signal"/>
    <property type="match status" value="1"/>
</dbReference>